<dbReference type="RefSeq" id="WP_127186803.1">
    <property type="nucleotide sequence ID" value="NZ_RZNJ01000001.1"/>
</dbReference>
<evidence type="ECO:0000259" key="3">
    <source>
        <dbReference type="Pfam" id="PF02775"/>
    </source>
</evidence>
<evidence type="ECO:0000313" key="5">
    <source>
        <dbReference type="EMBL" id="RUT34684.1"/>
    </source>
</evidence>
<comment type="caution">
    <text evidence="5">The sequence shown here is derived from an EMBL/GenBank/DDBJ whole genome shotgun (WGS) entry which is preliminary data.</text>
</comment>
<dbReference type="InterPro" id="IPR012001">
    <property type="entry name" value="Thiamin_PyroP_enz_TPP-bd_dom"/>
</dbReference>
<dbReference type="PROSITE" id="PS00187">
    <property type="entry name" value="TPP_ENZYMES"/>
    <property type="match status" value="1"/>
</dbReference>
<name>A0A433XKY2_9HYPH</name>
<dbReference type="Proteomes" id="UP000281547">
    <property type="component" value="Unassembled WGS sequence"/>
</dbReference>
<gene>
    <name evidence="5" type="ORF">EMQ25_01605</name>
</gene>
<dbReference type="SUPFAM" id="SSF52467">
    <property type="entry name" value="DHS-like NAD/FAD-binding domain"/>
    <property type="match status" value="1"/>
</dbReference>
<evidence type="ECO:0000313" key="6">
    <source>
        <dbReference type="Proteomes" id="UP000281547"/>
    </source>
</evidence>
<dbReference type="EMBL" id="RZNJ01000001">
    <property type="protein sequence ID" value="RUT34684.1"/>
    <property type="molecule type" value="Genomic_DNA"/>
</dbReference>
<dbReference type="SUPFAM" id="SSF52518">
    <property type="entry name" value="Thiamin diphosphate-binding fold (THDP-binding)"/>
    <property type="match status" value="2"/>
</dbReference>
<dbReference type="NCBIfam" id="NF006203">
    <property type="entry name" value="PRK08327.1"/>
    <property type="match status" value="1"/>
</dbReference>
<dbReference type="InterPro" id="IPR029035">
    <property type="entry name" value="DHS-like_NAD/FAD-binding_dom"/>
</dbReference>
<dbReference type="PANTHER" id="PTHR18968:SF164">
    <property type="entry name" value="PYRUVATE DECARBOXYLASE"/>
    <property type="match status" value="1"/>
</dbReference>
<dbReference type="InterPro" id="IPR029061">
    <property type="entry name" value="THDP-binding"/>
</dbReference>
<proteinExistence type="inferred from homology"/>
<dbReference type="CDD" id="cd07035">
    <property type="entry name" value="TPP_PYR_POX_like"/>
    <property type="match status" value="1"/>
</dbReference>
<dbReference type="GO" id="GO:0050660">
    <property type="term" value="F:flavin adenine dinucleotide binding"/>
    <property type="evidence" value="ECO:0007669"/>
    <property type="project" value="TreeGrafter"/>
</dbReference>
<dbReference type="Pfam" id="PF02775">
    <property type="entry name" value="TPP_enzyme_C"/>
    <property type="match status" value="1"/>
</dbReference>
<organism evidence="5 6">
    <name type="scientific">Arsenicitalea aurantiaca</name>
    <dbReference type="NCBI Taxonomy" id="1783274"/>
    <lineage>
        <taxon>Bacteria</taxon>
        <taxon>Pseudomonadati</taxon>
        <taxon>Pseudomonadota</taxon>
        <taxon>Alphaproteobacteria</taxon>
        <taxon>Hyphomicrobiales</taxon>
        <taxon>Devosiaceae</taxon>
        <taxon>Arsenicitalea</taxon>
    </lineage>
</organism>
<dbReference type="Gene3D" id="3.40.50.1220">
    <property type="entry name" value="TPP-binding domain"/>
    <property type="match status" value="1"/>
</dbReference>
<dbReference type="AlphaFoldDB" id="A0A433XKY2"/>
<dbReference type="Pfam" id="PF02776">
    <property type="entry name" value="TPP_enzyme_N"/>
    <property type="match status" value="1"/>
</dbReference>
<evidence type="ECO:0000256" key="1">
    <source>
        <dbReference type="ARBA" id="ARBA00007812"/>
    </source>
</evidence>
<accession>A0A433XKY2</accession>
<protein>
    <submittedName>
        <fullName evidence="5">Thiamine pyrophosphate-requiring protein</fullName>
    </submittedName>
</protein>
<evidence type="ECO:0000259" key="4">
    <source>
        <dbReference type="Pfam" id="PF02776"/>
    </source>
</evidence>
<comment type="similarity">
    <text evidence="1">Belongs to the TPP enzyme family.</text>
</comment>
<dbReference type="GO" id="GO:0030976">
    <property type="term" value="F:thiamine pyrophosphate binding"/>
    <property type="evidence" value="ECO:0007669"/>
    <property type="project" value="InterPro"/>
</dbReference>
<evidence type="ECO:0000256" key="2">
    <source>
        <dbReference type="ARBA" id="ARBA00023052"/>
    </source>
</evidence>
<dbReference type="InterPro" id="IPR045229">
    <property type="entry name" value="TPP_enz"/>
</dbReference>
<dbReference type="InterPro" id="IPR000399">
    <property type="entry name" value="TPP-bd_CS"/>
</dbReference>
<keyword evidence="2" id="KW-0786">Thiamine pyrophosphate</keyword>
<feature type="domain" description="Thiamine pyrophosphate enzyme N-terminal TPP-binding" evidence="4">
    <location>
        <begin position="14"/>
        <end position="141"/>
    </location>
</feature>
<dbReference type="OrthoDB" id="7534569at2"/>
<sequence length="579" mass="62390">MNAWTEIAAETLSAAHFLLEGLKEVGIEYLFVNMGTDHAPLIEELARWKAEGLEPPALVICPHESTAAHMAGGFALATGRGQAALVHVDVGTANAAMGMHNMARSRLPMMLLAGKAPYTSHGELLGSRDNYVHFIQEPADQGALVRPYAKWEYTLQSGVTAKEVVRRAHTIMQSGARGPVYLMLPREALTQEVEVSAVASFPTHKHGPAEPSGIEQIAIADLAERLMKAERGIILTSYGGHTEGTSEAIDRLSQLVGMRVFEPNMVSNISHEMACFSGFAAGKHLGSADVGLIVDSDVPWMPSQQRPNPDTYWAHIDVDVLKPSSPIWSFPADRRLEGNSARILGQLIDYIEERADAGLRAAAAARVETIRAERSAMKAKAREAAADPGSNGAINPRYFLSELGKALREDDMILHEAVRNQPAMVQQIARSRGNTMVRTGGGGLGASGGMALGYKLAKPQALVVQIIGDGGFFYNNPSSVYAVSRQYDLPILTIVLDNAGWSAVKESTLRVYPDGHAKSAEDFGSQIERGTRFAVMAEMFGFAGFTLSDPLEVSRVVAEAVETVRGGRTAIVHVHVPDH</sequence>
<dbReference type="PANTHER" id="PTHR18968">
    <property type="entry name" value="THIAMINE PYROPHOSPHATE ENZYMES"/>
    <property type="match status" value="1"/>
</dbReference>
<dbReference type="Gene3D" id="3.40.50.970">
    <property type="match status" value="2"/>
</dbReference>
<keyword evidence="6" id="KW-1185">Reference proteome</keyword>
<dbReference type="GO" id="GO:0009099">
    <property type="term" value="P:L-valine biosynthetic process"/>
    <property type="evidence" value="ECO:0007669"/>
    <property type="project" value="TreeGrafter"/>
</dbReference>
<reference evidence="5 6" key="1">
    <citation type="journal article" date="2016" name="Int. J. Syst. Evol. Microbiol.">
        <title>Arsenicitalea aurantiaca gen. nov., sp. nov., a new member of the family Hyphomicrobiaceae, isolated from high-arsenic sediment.</title>
        <authorList>
            <person name="Mu Y."/>
            <person name="Zhou L."/>
            <person name="Zeng X.C."/>
            <person name="Liu L."/>
            <person name="Pan Y."/>
            <person name="Chen X."/>
            <person name="Wang J."/>
            <person name="Li S."/>
            <person name="Li W.J."/>
            <person name="Wang Y."/>
        </authorList>
    </citation>
    <scope>NUCLEOTIDE SEQUENCE [LARGE SCALE GENOMIC DNA]</scope>
    <source>
        <strain evidence="5 6">42-50</strain>
    </source>
</reference>
<dbReference type="InterPro" id="IPR011766">
    <property type="entry name" value="TPP_enzyme_TPP-bd"/>
</dbReference>
<feature type="domain" description="Thiamine pyrophosphate enzyme TPP-binding" evidence="3">
    <location>
        <begin position="429"/>
        <end position="573"/>
    </location>
</feature>
<dbReference type="CDD" id="cd02002">
    <property type="entry name" value="TPP_BFDC"/>
    <property type="match status" value="1"/>
</dbReference>
<dbReference type="GO" id="GO:0003984">
    <property type="term" value="F:acetolactate synthase activity"/>
    <property type="evidence" value="ECO:0007669"/>
    <property type="project" value="TreeGrafter"/>
</dbReference>
<dbReference type="GO" id="GO:0009097">
    <property type="term" value="P:isoleucine biosynthetic process"/>
    <property type="evidence" value="ECO:0007669"/>
    <property type="project" value="TreeGrafter"/>
</dbReference>
<dbReference type="GO" id="GO:0000287">
    <property type="term" value="F:magnesium ion binding"/>
    <property type="evidence" value="ECO:0007669"/>
    <property type="project" value="InterPro"/>
</dbReference>
<dbReference type="GO" id="GO:0005948">
    <property type="term" value="C:acetolactate synthase complex"/>
    <property type="evidence" value="ECO:0007669"/>
    <property type="project" value="TreeGrafter"/>
</dbReference>